<evidence type="ECO:0000256" key="2">
    <source>
        <dbReference type="PROSITE-ProRule" id="PRU00192"/>
    </source>
</evidence>
<dbReference type="FunFam" id="1.20.1270.60:FF:000205">
    <property type="entry name" value="Protein kinase C and casein kinase substrate in neurons protein 1"/>
    <property type="match status" value="1"/>
</dbReference>
<reference evidence="6 7" key="1">
    <citation type="submission" date="2018-08" db="EMBL/GenBank/DDBJ databases">
        <authorList>
            <person name="Laetsch R D."/>
            <person name="Stevens L."/>
            <person name="Kumar S."/>
            <person name="Blaxter L. M."/>
        </authorList>
    </citation>
    <scope>NUCLEOTIDE SEQUENCE [LARGE SCALE GENOMIC DNA]</scope>
</reference>
<dbReference type="Pfam" id="PF00611">
    <property type="entry name" value="FCH"/>
    <property type="match status" value="1"/>
</dbReference>
<keyword evidence="3" id="KW-0175">Coiled coil</keyword>
<dbReference type="PROSITE" id="PS51741">
    <property type="entry name" value="F_BAR"/>
    <property type="match status" value="1"/>
</dbReference>
<dbReference type="EMBL" id="UYRX01001227">
    <property type="protein sequence ID" value="VDK88794.1"/>
    <property type="molecule type" value="Genomic_DNA"/>
</dbReference>
<dbReference type="GO" id="GO:0005886">
    <property type="term" value="C:plasma membrane"/>
    <property type="evidence" value="ECO:0007669"/>
    <property type="project" value="TreeGrafter"/>
</dbReference>
<dbReference type="CDD" id="cd00174">
    <property type="entry name" value="SH3"/>
    <property type="match status" value="1"/>
</dbReference>
<evidence type="ECO:0000259" key="4">
    <source>
        <dbReference type="PROSITE" id="PS50002"/>
    </source>
</evidence>
<dbReference type="OrthoDB" id="10255128at2759"/>
<sequence length="667" mass="74526">MVLVVIIMMLVMVRKTSMTVMIIMMRKKCLLSSSSSSSPLSSSSSSSIGTVAVEEQIGGATLLRRFLSLSLSLSRSLSLSAATTITLPTTTITTTTTAAAAAATVYLSVAIDTTGRISSNNDNDDSNRIIVCTTTIILELCYWHGLVAVQTLTPGNNQLLYCYLFISHKVIIGLSISHCISAKKQIPVMADTTSFYDIGGYRENVRRYKDGIEQLTDVQIMIKERMDIETNYSKCLQIYYDKWSDHVGGLAKSAIQAVWKDILEESMELQRLHANVRDRICDEILKTVTLYLKENHHPSAFRASKETREVEDDFERAQRSWRRQFEKVEKAKKAYHIAARSERSAQIQMKNACGDAALSPDMQSRYHDRYQKCQDELLKSEKGYRSALDDLFLLKKNYVSHMNDVFEACQMKELKRLKFTFEMLSNLQKVCSDLASATKLNHLHRDLERKLGTDNTRFNNDLEKWSKAHGPESETKWPVFEPFIPSLSAITCRKKKKDGEVILMKQTFKDVDGHGSLAYSAPNLVSQNAHLTASGPICAKGPITGVREVAVDCGTNGTVSKNKTESTVTQNCKQTSSLVSAHQHTDQPSVVVVGVNNADNYSGEPSEDIKPYIGKVLLDYIAQDDDELTLKKGEKITVLSGPDHLNWSLGTKNERTGFFPASFVQKL</sequence>
<dbReference type="Gene3D" id="2.30.30.40">
    <property type="entry name" value="SH3 Domains"/>
    <property type="match status" value="1"/>
</dbReference>
<feature type="domain" description="SH3" evidence="4">
    <location>
        <begin position="609"/>
        <end position="667"/>
    </location>
</feature>
<dbReference type="GO" id="GO:0007010">
    <property type="term" value="P:cytoskeleton organization"/>
    <property type="evidence" value="ECO:0007669"/>
    <property type="project" value="TreeGrafter"/>
</dbReference>
<keyword evidence="1 2" id="KW-0728">SH3 domain</keyword>
<dbReference type="Proteomes" id="UP000277928">
    <property type="component" value="Unassembled WGS sequence"/>
</dbReference>
<evidence type="ECO:0000256" key="3">
    <source>
        <dbReference type="PROSITE-ProRule" id="PRU01077"/>
    </source>
</evidence>
<dbReference type="GO" id="GO:0005768">
    <property type="term" value="C:endosome"/>
    <property type="evidence" value="ECO:0007669"/>
    <property type="project" value="TreeGrafter"/>
</dbReference>
<keyword evidence="7" id="KW-1185">Reference proteome</keyword>
<feature type="domain" description="F-BAR" evidence="5">
    <location>
        <begin position="189"/>
        <end position="458"/>
    </location>
</feature>
<dbReference type="AlphaFoldDB" id="A0A3P6VFA5"/>
<evidence type="ECO:0000313" key="7">
    <source>
        <dbReference type="Proteomes" id="UP000277928"/>
    </source>
</evidence>
<dbReference type="PANTHER" id="PTHR23065">
    <property type="entry name" value="PROLINE-SERINE-THREONINE PHOSPHATASE INTERACTING PROTEIN 1"/>
    <property type="match status" value="1"/>
</dbReference>
<dbReference type="Gene3D" id="1.20.1270.60">
    <property type="entry name" value="Arfaptin homology (AH) domain/BAR domain"/>
    <property type="match status" value="1"/>
</dbReference>
<proteinExistence type="predicted"/>
<dbReference type="GO" id="GO:0030100">
    <property type="term" value="P:regulation of endocytosis"/>
    <property type="evidence" value="ECO:0007669"/>
    <property type="project" value="TreeGrafter"/>
</dbReference>
<dbReference type="InterPro" id="IPR001452">
    <property type="entry name" value="SH3_domain"/>
</dbReference>
<dbReference type="GO" id="GO:0005543">
    <property type="term" value="F:phospholipid binding"/>
    <property type="evidence" value="ECO:0007669"/>
    <property type="project" value="TreeGrafter"/>
</dbReference>
<organism evidence="6 7">
    <name type="scientific">Litomosoides sigmodontis</name>
    <name type="common">Filarial nematode worm</name>
    <dbReference type="NCBI Taxonomy" id="42156"/>
    <lineage>
        <taxon>Eukaryota</taxon>
        <taxon>Metazoa</taxon>
        <taxon>Ecdysozoa</taxon>
        <taxon>Nematoda</taxon>
        <taxon>Chromadorea</taxon>
        <taxon>Rhabditida</taxon>
        <taxon>Spirurina</taxon>
        <taxon>Spiruromorpha</taxon>
        <taxon>Filarioidea</taxon>
        <taxon>Onchocercidae</taxon>
        <taxon>Litomosoides</taxon>
    </lineage>
</organism>
<dbReference type="InterPro" id="IPR027267">
    <property type="entry name" value="AH/BAR_dom_sf"/>
</dbReference>
<dbReference type="InterPro" id="IPR031160">
    <property type="entry name" value="F_BAR_dom"/>
</dbReference>
<dbReference type="PROSITE" id="PS50002">
    <property type="entry name" value="SH3"/>
    <property type="match status" value="1"/>
</dbReference>
<dbReference type="GO" id="GO:0097320">
    <property type="term" value="P:plasma membrane tubulation"/>
    <property type="evidence" value="ECO:0007669"/>
    <property type="project" value="TreeGrafter"/>
</dbReference>
<dbReference type="PANTHER" id="PTHR23065:SF11">
    <property type="entry name" value="SYNDAPIN, ISOFORM C"/>
    <property type="match status" value="1"/>
</dbReference>
<dbReference type="SMART" id="SM00326">
    <property type="entry name" value="SH3"/>
    <property type="match status" value="1"/>
</dbReference>
<evidence type="ECO:0000313" key="6">
    <source>
        <dbReference type="EMBL" id="VDK88794.1"/>
    </source>
</evidence>
<gene>
    <name evidence="6" type="ORF">NLS_LOCUS8837</name>
</gene>
<accession>A0A3P6VFA5</accession>
<name>A0A3P6VFA5_LITSI</name>
<dbReference type="SUPFAM" id="SSF103657">
    <property type="entry name" value="BAR/IMD domain-like"/>
    <property type="match status" value="1"/>
</dbReference>
<dbReference type="SUPFAM" id="SSF50044">
    <property type="entry name" value="SH3-domain"/>
    <property type="match status" value="1"/>
</dbReference>
<protein>
    <recommendedName>
        <fullName evidence="8">SH3 domain-containing protein</fullName>
    </recommendedName>
</protein>
<dbReference type="OMA" id="ACQMKEL"/>
<dbReference type="InterPro" id="IPR001060">
    <property type="entry name" value="FCH_dom"/>
</dbReference>
<dbReference type="STRING" id="42156.A0A3P6VFA5"/>
<dbReference type="InterPro" id="IPR036028">
    <property type="entry name" value="SH3-like_dom_sf"/>
</dbReference>
<evidence type="ECO:0000256" key="1">
    <source>
        <dbReference type="ARBA" id="ARBA00022443"/>
    </source>
</evidence>
<evidence type="ECO:0008006" key="8">
    <source>
        <dbReference type="Google" id="ProtNLM"/>
    </source>
</evidence>
<dbReference type="Pfam" id="PF00018">
    <property type="entry name" value="SH3_1"/>
    <property type="match status" value="1"/>
</dbReference>
<evidence type="ECO:0000259" key="5">
    <source>
        <dbReference type="PROSITE" id="PS51741"/>
    </source>
</evidence>